<accession>A0A426X364</accession>
<sequence>MSRTKARYCLVAGIVTAVDFVGQLGGERFPDESDDNVTHESYLQSIDESAPAMETELPKPSISTKVTTRATLLAREAAERW</sequence>
<evidence type="ECO:0000313" key="1">
    <source>
        <dbReference type="EMBL" id="RRT33880.1"/>
    </source>
</evidence>
<reference evidence="1 2" key="1">
    <citation type="journal article" date="2014" name="Agronomy (Basel)">
        <title>A Draft Genome Sequence for Ensete ventricosum, the Drought-Tolerant Tree Against Hunger.</title>
        <authorList>
            <person name="Harrison J."/>
            <person name="Moore K.A."/>
            <person name="Paszkiewicz K."/>
            <person name="Jones T."/>
            <person name="Grant M."/>
            <person name="Ambacheew D."/>
            <person name="Muzemil S."/>
            <person name="Studholme D.J."/>
        </authorList>
    </citation>
    <scope>NUCLEOTIDE SEQUENCE [LARGE SCALE GENOMIC DNA]</scope>
</reference>
<gene>
    <name evidence="1" type="ORF">B296_00052332</name>
</gene>
<evidence type="ECO:0000313" key="2">
    <source>
        <dbReference type="Proteomes" id="UP000287651"/>
    </source>
</evidence>
<protein>
    <submittedName>
        <fullName evidence="1">Uncharacterized protein</fullName>
    </submittedName>
</protein>
<organism evidence="1 2">
    <name type="scientific">Ensete ventricosum</name>
    <name type="common">Abyssinian banana</name>
    <name type="synonym">Musa ensete</name>
    <dbReference type="NCBI Taxonomy" id="4639"/>
    <lineage>
        <taxon>Eukaryota</taxon>
        <taxon>Viridiplantae</taxon>
        <taxon>Streptophyta</taxon>
        <taxon>Embryophyta</taxon>
        <taxon>Tracheophyta</taxon>
        <taxon>Spermatophyta</taxon>
        <taxon>Magnoliopsida</taxon>
        <taxon>Liliopsida</taxon>
        <taxon>Zingiberales</taxon>
        <taxon>Musaceae</taxon>
        <taxon>Ensete</taxon>
    </lineage>
</organism>
<dbReference type="AlphaFoldDB" id="A0A426X364"/>
<dbReference type="EMBL" id="AMZH03028026">
    <property type="protein sequence ID" value="RRT33880.1"/>
    <property type="molecule type" value="Genomic_DNA"/>
</dbReference>
<dbReference type="Proteomes" id="UP000287651">
    <property type="component" value="Unassembled WGS sequence"/>
</dbReference>
<comment type="caution">
    <text evidence="1">The sequence shown here is derived from an EMBL/GenBank/DDBJ whole genome shotgun (WGS) entry which is preliminary data.</text>
</comment>
<proteinExistence type="predicted"/>
<name>A0A426X364_ENSVE</name>